<keyword evidence="4" id="KW-0067">ATP-binding</keyword>
<evidence type="ECO:0000256" key="3">
    <source>
        <dbReference type="PROSITE-ProRule" id="PRU10133"/>
    </source>
</evidence>
<feature type="domain" description="UBC core" evidence="5">
    <location>
        <begin position="4"/>
        <end position="150"/>
    </location>
</feature>
<dbReference type="WBParaSite" id="L893_g26554.t1">
    <property type="protein sequence ID" value="L893_g26554.t1"/>
    <property type="gene ID" value="L893_g26554"/>
</dbReference>
<evidence type="ECO:0000256" key="2">
    <source>
        <dbReference type="ARBA" id="ARBA00022786"/>
    </source>
</evidence>
<evidence type="ECO:0000313" key="7">
    <source>
        <dbReference type="WBParaSite" id="L893_g26554.t1"/>
    </source>
</evidence>
<proteinExistence type="inferred from homology"/>
<evidence type="ECO:0000313" key="6">
    <source>
        <dbReference type="Proteomes" id="UP000095287"/>
    </source>
</evidence>
<dbReference type="Gene3D" id="3.10.110.10">
    <property type="entry name" value="Ubiquitin Conjugating Enzyme"/>
    <property type="match status" value="1"/>
</dbReference>
<dbReference type="PROSITE" id="PS00183">
    <property type="entry name" value="UBC_1"/>
    <property type="match status" value="1"/>
</dbReference>
<protein>
    <submittedName>
        <fullName evidence="7">UBIQUITIN_CONJUGAT_2 domain-containing protein</fullName>
    </submittedName>
</protein>
<dbReference type="PANTHER" id="PTHR24067">
    <property type="entry name" value="UBIQUITIN-CONJUGATING ENZYME E2"/>
    <property type="match status" value="1"/>
</dbReference>
<dbReference type="GO" id="GO:0016740">
    <property type="term" value="F:transferase activity"/>
    <property type="evidence" value="ECO:0007669"/>
    <property type="project" value="UniProtKB-KW"/>
</dbReference>
<accession>A0A1I7ZI79</accession>
<name>A0A1I7ZI79_9BILA</name>
<feature type="active site" description="Glycyl thioester intermediate" evidence="3">
    <location>
        <position position="88"/>
    </location>
</feature>
<evidence type="ECO:0000256" key="1">
    <source>
        <dbReference type="ARBA" id="ARBA00022679"/>
    </source>
</evidence>
<sequence>MLSAARIRLRRDLREVEKNPAFGCSVAPKEGNFFVWEGVITGPQETPYEDGLFRLRITFPDDYPNRPPKVVFLSRMFHPNIYTDGRLCVDFLQNKWTSAYTVTSILVSIQSLLHDANPTEGANYEAARLYRNNHAEFVRRVHRTVYASLADGEEADHAYDSE</sequence>
<keyword evidence="4" id="KW-0547">Nucleotide-binding</keyword>
<dbReference type="InterPro" id="IPR023313">
    <property type="entry name" value="UBQ-conjugating_AS"/>
</dbReference>
<dbReference type="PROSITE" id="PS50127">
    <property type="entry name" value="UBC_2"/>
    <property type="match status" value="1"/>
</dbReference>
<dbReference type="InterPro" id="IPR050113">
    <property type="entry name" value="Ub_conjugating_enzyme"/>
</dbReference>
<dbReference type="SUPFAM" id="SSF54495">
    <property type="entry name" value="UBC-like"/>
    <property type="match status" value="1"/>
</dbReference>
<keyword evidence="6" id="KW-1185">Reference proteome</keyword>
<keyword evidence="2 4" id="KW-0833">Ubl conjugation pathway</keyword>
<dbReference type="Pfam" id="PF00179">
    <property type="entry name" value="UQ_con"/>
    <property type="match status" value="1"/>
</dbReference>
<keyword evidence="1" id="KW-0808">Transferase</keyword>
<dbReference type="SMART" id="SM00212">
    <property type="entry name" value="UBCc"/>
    <property type="match status" value="1"/>
</dbReference>
<evidence type="ECO:0000259" key="5">
    <source>
        <dbReference type="PROSITE" id="PS50127"/>
    </source>
</evidence>
<dbReference type="InterPro" id="IPR016135">
    <property type="entry name" value="UBQ-conjugating_enzyme/RWD"/>
</dbReference>
<dbReference type="Proteomes" id="UP000095287">
    <property type="component" value="Unplaced"/>
</dbReference>
<dbReference type="GO" id="GO:0032446">
    <property type="term" value="P:protein modification by small protein conjugation"/>
    <property type="evidence" value="ECO:0007669"/>
    <property type="project" value="UniProtKB-ARBA"/>
</dbReference>
<comment type="similarity">
    <text evidence="4">Belongs to the ubiquitin-conjugating enzyme family.</text>
</comment>
<reference evidence="7" key="1">
    <citation type="submission" date="2016-11" db="UniProtKB">
        <authorList>
            <consortium name="WormBaseParasite"/>
        </authorList>
    </citation>
    <scope>IDENTIFICATION</scope>
</reference>
<dbReference type="CDD" id="cd23790">
    <property type="entry name" value="UBCc_UBE2A_2B"/>
    <property type="match status" value="1"/>
</dbReference>
<evidence type="ECO:0000256" key="4">
    <source>
        <dbReference type="RuleBase" id="RU362109"/>
    </source>
</evidence>
<organism evidence="6 7">
    <name type="scientific">Steinernema glaseri</name>
    <dbReference type="NCBI Taxonomy" id="37863"/>
    <lineage>
        <taxon>Eukaryota</taxon>
        <taxon>Metazoa</taxon>
        <taxon>Ecdysozoa</taxon>
        <taxon>Nematoda</taxon>
        <taxon>Chromadorea</taxon>
        <taxon>Rhabditida</taxon>
        <taxon>Tylenchina</taxon>
        <taxon>Panagrolaimomorpha</taxon>
        <taxon>Strongyloidoidea</taxon>
        <taxon>Steinernematidae</taxon>
        <taxon>Steinernema</taxon>
    </lineage>
</organism>
<dbReference type="AlphaFoldDB" id="A0A1I7ZI79"/>
<dbReference type="InterPro" id="IPR000608">
    <property type="entry name" value="UBC"/>
</dbReference>
<dbReference type="GO" id="GO:0005524">
    <property type="term" value="F:ATP binding"/>
    <property type="evidence" value="ECO:0007669"/>
    <property type="project" value="UniProtKB-UniRule"/>
</dbReference>